<evidence type="ECO:0000313" key="3">
    <source>
        <dbReference type="Proteomes" id="UP000184603"/>
    </source>
</evidence>
<dbReference type="PANTHER" id="PTHR30383">
    <property type="entry name" value="THIOESTERASE 1/PROTEASE 1/LYSOPHOSPHOLIPASE L1"/>
    <property type="match status" value="1"/>
</dbReference>
<sequence length="184" mass="20763">MIASPSTPRTPAPLFLMLGDSLVAGYNWQQRIPQFTIKNCGVPGATTDELLSSMPKLKTYYSSARMIMVMIGTNDLVMEHYGFIEDLKKIIVFLTQNFAGTEVLVNSLLPMHLRHLGKDTIPRINTQIAEICRKTGSCYVDVYSRFVQSSGNLFQLDGVHITEEGYQLWARTILEHIAFMLEND</sequence>
<dbReference type="OrthoDB" id="9790057at2"/>
<dbReference type="InterPro" id="IPR036514">
    <property type="entry name" value="SGNH_hydro_sf"/>
</dbReference>
<feature type="domain" description="SGNH hydrolase-type esterase" evidence="1">
    <location>
        <begin position="18"/>
        <end position="168"/>
    </location>
</feature>
<dbReference type="SUPFAM" id="SSF52266">
    <property type="entry name" value="SGNH hydrolase"/>
    <property type="match status" value="1"/>
</dbReference>
<dbReference type="InterPro" id="IPR051532">
    <property type="entry name" value="Ester_Hydrolysis_Enzymes"/>
</dbReference>
<name>A0A1M7Y7I8_9BACT</name>
<dbReference type="PANTHER" id="PTHR30383:SF5">
    <property type="entry name" value="SGNH HYDROLASE-TYPE ESTERASE DOMAIN-CONTAINING PROTEIN"/>
    <property type="match status" value="1"/>
</dbReference>
<protein>
    <submittedName>
        <fullName evidence="2">Lysophospholipase L1</fullName>
    </submittedName>
</protein>
<dbReference type="EMBL" id="FRFE01000010">
    <property type="protein sequence ID" value="SHO48607.1"/>
    <property type="molecule type" value="Genomic_DNA"/>
</dbReference>
<evidence type="ECO:0000313" key="2">
    <source>
        <dbReference type="EMBL" id="SHO48607.1"/>
    </source>
</evidence>
<keyword evidence="3" id="KW-1185">Reference proteome</keyword>
<organism evidence="2 3">
    <name type="scientific">Desulfopila aestuarii DSM 18488</name>
    <dbReference type="NCBI Taxonomy" id="1121416"/>
    <lineage>
        <taxon>Bacteria</taxon>
        <taxon>Pseudomonadati</taxon>
        <taxon>Thermodesulfobacteriota</taxon>
        <taxon>Desulfobulbia</taxon>
        <taxon>Desulfobulbales</taxon>
        <taxon>Desulfocapsaceae</taxon>
        <taxon>Desulfopila</taxon>
    </lineage>
</organism>
<gene>
    <name evidence="2" type="ORF">SAMN02745220_02397</name>
</gene>
<evidence type="ECO:0000259" key="1">
    <source>
        <dbReference type="Pfam" id="PF13472"/>
    </source>
</evidence>
<accession>A0A1M7Y7I8</accession>
<dbReference type="Proteomes" id="UP000184603">
    <property type="component" value="Unassembled WGS sequence"/>
</dbReference>
<dbReference type="STRING" id="1121416.SAMN02745220_02397"/>
<dbReference type="GO" id="GO:0004622">
    <property type="term" value="F:phosphatidylcholine lysophospholipase activity"/>
    <property type="evidence" value="ECO:0007669"/>
    <property type="project" value="TreeGrafter"/>
</dbReference>
<proteinExistence type="predicted"/>
<reference evidence="2 3" key="1">
    <citation type="submission" date="2016-12" db="EMBL/GenBank/DDBJ databases">
        <authorList>
            <person name="Song W.-J."/>
            <person name="Kurnit D.M."/>
        </authorList>
    </citation>
    <scope>NUCLEOTIDE SEQUENCE [LARGE SCALE GENOMIC DNA]</scope>
    <source>
        <strain evidence="2 3">DSM 18488</strain>
    </source>
</reference>
<dbReference type="AlphaFoldDB" id="A0A1M7Y7I8"/>
<dbReference type="Gene3D" id="3.40.50.1110">
    <property type="entry name" value="SGNH hydrolase"/>
    <property type="match status" value="1"/>
</dbReference>
<dbReference type="RefSeq" id="WP_084553917.1">
    <property type="nucleotide sequence ID" value="NZ_FRFE01000010.1"/>
</dbReference>
<dbReference type="Pfam" id="PF13472">
    <property type="entry name" value="Lipase_GDSL_2"/>
    <property type="match status" value="1"/>
</dbReference>
<dbReference type="InterPro" id="IPR013830">
    <property type="entry name" value="SGNH_hydro"/>
</dbReference>